<dbReference type="SUPFAM" id="SSF56176">
    <property type="entry name" value="FAD-binding/transporter-associated domain-like"/>
    <property type="match status" value="1"/>
</dbReference>
<dbReference type="SUPFAM" id="SSF55447">
    <property type="entry name" value="CO dehydrogenase flavoprotein C-terminal domain-like"/>
    <property type="match status" value="1"/>
</dbReference>
<evidence type="ECO:0000256" key="2">
    <source>
        <dbReference type="ARBA" id="ARBA00022723"/>
    </source>
</evidence>
<comment type="caution">
    <text evidence="8">The sequence shown here is derived from an EMBL/GenBank/DDBJ whole genome shotgun (WGS) entry which is preliminary data.</text>
</comment>
<dbReference type="InterPro" id="IPR005107">
    <property type="entry name" value="CO_DH_flav_C"/>
</dbReference>
<organism evidence="8 9">
    <name type="scientific">Sneathiella sedimenti</name>
    <dbReference type="NCBI Taxonomy" id="2816034"/>
    <lineage>
        <taxon>Bacteria</taxon>
        <taxon>Pseudomonadati</taxon>
        <taxon>Pseudomonadota</taxon>
        <taxon>Alphaproteobacteria</taxon>
        <taxon>Sneathiellales</taxon>
        <taxon>Sneathiellaceae</taxon>
        <taxon>Sneathiella</taxon>
    </lineage>
</organism>
<reference evidence="8 9" key="1">
    <citation type="submission" date="2021-03" db="EMBL/GenBank/DDBJ databases">
        <title>Sneathiella sp. CAU 1612 isolated from Kang Won-do.</title>
        <authorList>
            <person name="Kim W."/>
        </authorList>
    </citation>
    <scope>NUCLEOTIDE SEQUENCE [LARGE SCALE GENOMIC DNA]</scope>
    <source>
        <strain evidence="8 9">CAU 1612</strain>
    </source>
</reference>
<evidence type="ECO:0000256" key="5">
    <source>
        <dbReference type="ARBA" id="ARBA00023004"/>
    </source>
</evidence>
<dbReference type="SUPFAM" id="SSF47741">
    <property type="entry name" value="CO dehydrogenase ISP C-domain like"/>
    <property type="match status" value="1"/>
</dbReference>
<dbReference type="InterPro" id="IPR016167">
    <property type="entry name" value="FAD-bd_PCMH_sub1"/>
</dbReference>
<feature type="domain" description="2Fe-2S ferredoxin-type" evidence="6">
    <location>
        <begin position="3"/>
        <end position="88"/>
    </location>
</feature>
<evidence type="ECO:0000256" key="3">
    <source>
        <dbReference type="ARBA" id="ARBA00022827"/>
    </source>
</evidence>
<dbReference type="Gene3D" id="3.30.465.10">
    <property type="match status" value="1"/>
</dbReference>
<dbReference type="InterPro" id="IPR001041">
    <property type="entry name" value="2Fe-2S_ferredoxin-type"/>
</dbReference>
<dbReference type="Gene3D" id="1.10.150.120">
    <property type="entry name" value="[2Fe-2S]-binding domain"/>
    <property type="match status" value="1"/>
</dbReference>
<dbReference type="Gene3D" id="3.30.43.10">
    <property type="entry name" value="Uridine Diphospho-n-acetylenolpyruvylglucosamine Reductase, domain 2"/>
    <property type="match status" value="1"/>
</dbReference>
<dbReference type="Gene3D" id="3.30.390.50">
    <property type="entry name" value="CO dehydrogenase flavoprotein, C-terminal domain"/>
    <property type="match status" value="1"/>
</dbReference>
<keyword evidence="4 8" id="KW-0560">Oxidoreductase</keyword>
<evidence type="ECO:0000259" key="6">
    <source>
        <dbReference type="PROSITE" id="PS51085"/>
    </source>
</evidence>
<dbReference type="NCBIfam" id="TIGR02963">
    <property type="entry name" value="xanthine_xdhA"/>
    <property type="match status" value="1"/>
</dbReference>
<evidence type="ECO:0000256" key="1">
    <source>
        <dbReference type="ARBA" id="ARBA00022630"/>
    </source>
</evidence>
<dbReference type="InterPro" id="IPR002346">
    <property type="entry name" value="Mopterin_DH_FAD-bd"/>
</dbReference>
<dbReference type="Pfam" id="PF00111">
    <property type="entry name" value="Fer2"/>
    <property type="match status" value="1"/>
</dbReference>
<dbReference type="InterPro" id="IPR012675">
    <property type="entry name" value="Beta-grasp_dom_sf"/>
</dbReference>
<dbReference type="PIRSF" id="PIRSF036557">
    <property type="entry name" value="XdhA_RC"/>
    <property type="match status" value="1"/>
</dbReference>
<dbReference type="CDD" id="cd00207">
    <property type="entry name" value="fer2"/>
    <property type="match status" value="1"/>
</dbReference>
<dbReference type="InterPro" id="IPR036884">
    <property type="entry name" value="2Fe-2S-bd_dom_sf"/>
</dbReference>
<evidence type="ECO:0000313" key="8">
    <source>
        <dbReference type="EMBL" id="MBO0334154.1"/>
    </source>
</evidence>
<dbReference type="PROSITE" id="PS51387">
    <property type="entry name" value="FAD_PCMH"/>
    <property type="match status" value="1"/>
</dbReference>
<proteinExistence type="predicted"/>
<keyword evidence="9" id="KW-1185">Reference proteome</keyword>
<dbReference type="PROSITE" id="PS51085">
    <property type="entry name" value="2FE2S_FER_2"/>
    <property type="match status" value="1"/>
</dbReference>
<dbReference type="InterPro" id="IPR036318">
    <property type="entry name" value="FAD-bd_PCMH-like_sf"/>
</dbReference>
<dbReference type="SUPFAM" id="SSF54292">
    <property type="entry name" value="2Fe-2S ferredoxin-like"/>
    <property type="match status" value="1"/>
</dbReference>
<accession>A0ABS3F6J9</accession>
<dbReference type="InterPro" id="IPR036010">
    <property type="entry name" value="2Fe-2S_ferredoxin-like_sf"/>
</dbReference>
<dbReference type="InterPro" id="IPR016208">
    <property type="entry name" value="Ald_Oxase/xanthine_DH-like"/>
</dbReference>
<keyword evidence="5" id="KW-0408">Iron</keyword>
<dbReference type="InterPro" id="IPR014307">
    <property type="entry name" value="Xanthine_DH_ssu"/>
</dbReference>
<gene>
    <name evidence="8" type="primary">xdhA</name>
    <name evidence="8" type="ORF">J0X12_11035</name>
</gene>
<dbReference type="EMBL" id="JAFLNC010000003">
    <property type="protein sequence ID" value="MBO0334154.1"/>
    <property type="molecule type" value="Genomic_DNA"/>
</dbReference>
<dbReference type="RefSeq" id="WP_207045615.1">
    <property type="nucleotide sequence ID" value="NZ_JAFLNC010000003.1"/>
</dbReference>
<dbReference type="Pfam" id="PF01799">
    <property type="entry name" value="Fer2_2"/>
    <property type="match status" value="1"/>
</dbReference>
<keyword evidence="1" id="KW-0285">Flavoprotein</keyword>
<dbReference type="PANTHER" id="PTHR45444:SF3">
    <property type="entry name" value="XANTHINE DEHYDROGENASE"/>
    <property type="match status" value="1"/>
</dbReference>
<dbReference type="InterPro" id="IPR016169">
    <property type="entry name" value="FAD-bd_PCMH_sub2"/>
</dbReference>
<dbReference type="GO" id="GO:0004854">
    <property type="term" value="F:xanthine dehydrogenase activity"/>
    <property type="evidence" value="ECO:0007669"/>
    <property type="project" value="UniProtKB-EC"/>
</dbReference>
<dbReference type="PROSITE" id="PS00197">
    <property type="entry name" value="2FE2S_FER_1"/>
    <property type="match status" value="1"/>
</dbReference>
<feature type="domain" description="FAD-binding PCMH-type" evidence="7">
    <location>
        <begin position="191"/>
        <end position="364"/>
    </location>
</feature>
<dbReference type="InterPro" id="IPR036683">
    <property type="entry name" value="CO_DH_flav_C_dom_sf"/>
</dbReference>
<sequence length="488" mass="53230">MRQKIKYIHKGEIVTLENIDPTMTVLNYLRYNQALTGTKEGCAEGDCGACTVVLGELVEGKLRYQAVNACIQFLPTLDGKELITVEDLKAKDGTLHPVQQAMVEANGTQCGFCTPGFVMSLFAEMHSNPKVDRLHINDVLAGNLCRCTGYGTIVEAAITVAQSNAKDKFHATEANTIALLAALEKEAGLQLTWQDRTYFAPKTTDELVEILARYPQATLLAGATDVGLWVTKQHRDLATVIYLGQIRELKTINTQQGGLKIGAGVTYSDAWAPLAELYPDFGELIRRIASTQIRNSGTIGGNIANGSPIGDTPPALIALGAQLHLRSKDGRRDIPLENFFIDYGKQDLNPGEFVAAVTLPLPETGSKFATYKISKRFDQDISAVCAAFNLTLKGDVVDDIRICYGGMAATPKRARKTEEAIIGQVWDETTISNAVASMTEDYHPLTDMRASEQYRMLAAQNLLRKFYIETVTPDIATRLVGEGGLAYA</sequence>
<evidence type="ECO:0000313" key="9">
    <source>
        <dbReference type="Proteomes" id="UP000664761"/>
    </source>
</evidence>
<dbReference type="Gene3D" id="3.10.20.30">
    <property type="match status" value="1"/>
</dbReference>
<dbReference type="PANTHER" id="PTHR45444">
    <property type="entry name" value="XANTHINE DEHYDROGENASE"/>
    <property type="match status" value="1"/>
</dbReference>
<name>A0ABS3F6J9_9PROT</name>
<keyword evidence="3" id="KW-0274">FAD</keyword>
<evidence type="ECO:0000259" key="7">
    <source>
        <dbReference type="PROSITE" id="PS51387"/>
    </source>
</evidence>
<dbReference type="Proteomes" id="UP000664761">
    <property type="component" value="Unassembled WGS sequence"/>
</dbReference>
<dbReference type="Pfam" id="PF03450">
    <property type="entry name" value="CO_deh_flav_C"/>
    <property type="match status" value="1"/>
</dbReference>
<dbReference type="InterPro" id="IPR006058">
    <property type="entry name" value="2Fe2S_fd_BS"/>
</dbReference>
<protein>
    <submittedName>
        <fullName evidence="8">Xanthine dehydrogenase small subunit</fullName>
        <ecNumber evidence="8">1.17.1.4</ecNumber>
    </submittedName>
</protein>
<keyword evidence="2" id="KW-0479">Metal-binding</keyword>
<dbReference type="Pfam" id="PF00941">
    <property type="entry name" value="FAD_binding_5"/>
    <property type="match status" value="1"/>
</dbReference>
<dbReference type="EC" id="1.17.1.4" evidence="8"/>
<dbReference type="InterPro" id="IPR002888">
    <property type="entry name" value="2Fe-2S-bd"/>
</dbReference>
<dbReference type="InterPro" id="IPR016166">
    <property type="entry name" value="FAD-bd_PCMH"/>
</dbReference>
<dbReference type="InterPro" id="IPR012175">
    <property type="entry name" value="Xanth_DH_ssu_bac"/>
</dbReference>
<dbReference type="SMART" id="SM01092">
    <property type="entry name" value="CO_deh_flav_C"/>
    <property type="match status" value="1"/>
</dbReference>
<evidence type="ECO:0000256" key="4">
    <source>
        <dbReference type="ARBA" id="ARBA00023002"/>
    </source>
</evidence>